<evidence type="ECO:0000313" key="2">
    <source>
        <dbReference type="EMBL" id="SFQ31787.1"/>
    </source>
</evidence>
<accession>A0A1I5XJD0</accession>
<proteinExistence type="predicted"/>
<dbReference type="RefSeq" id="WP_092433850.1">
    <property type="nucleotide sequence ID" value="NZ_FOXM01000016.1"/>
</dbReference>
<dbReference type="AlphaFoldDB" id="A0A1I5XJD0"/>
<dbReference type="OrthoDB" id="6986010at2"/>
<dbReference type="EMBL" id="FOXM01000016">
    <property type="protein sequence ID" value="SFQ31787.1"/>
    <property type="molecule type" value="Genomic_DNA"/>
</dbReference>
<gene>
    <name evidence="2" type="ORF">SAMN05216229_11697</name>
</gene>
<evidence type="ECO:0000313" key="3">
    <source>
        <dbReference type="Proteomes" id="UP000243084"/>
    </source>
</evidence>
<keyword evidence="1" id="KW-0175">Coiled coil</keyword>
<evidence type="ECO:0000256" key="1">
    <source>
        <dbReference type="SAM" id="Coils"/>
    </source>
</evidence>
<reference evidence="3" key="1">
    <citation type="submission" date="2016-10" db="EMBL/GenBank/DDBJ databases">
        <authorList>
            <person name="Varghese N."/>
            <person name="Submissions S."/>
        </authorList>
    </citation>
    <scope>NUCLEOTIDE SEQUENCE [LARGE SCALE GENOMIC DNA]</scope>
    <source>
        <strain evidence="3">JCM 18195</strain>
    </source>
</reference>
<keyword evidence="3" id="KW-1185">Reference proteome</keyword>
<feature type="coiled-coil region" evidence="1">
    <location>
        <begin position="86"/>
        <end position="120"/>
    </location>
</feature>
<sequence>MDVHEIRAGMPGGLSSESSWEAGYRRGFHDAQVGAGATDRAQLAAIEKLLQRVLAEKSELGARVQTLGEQLAVHDRAVSADLKKGIDDLQRRATCAELESEALRQDLAALEDKLTRRSKQYVEQSWQFNRSRVFMDATRKVLEALLQDGAAESRRVRELFAQKYTEQVQRAQLKGLVKAAPEASPEFAEAMPSTRKFILDMLRVLPHR</sequence>
<protein>
    <submittedName>
        <fullName evidence="2">Uncharacterized protein</fullName>
    </submittedName>
</protein>
<dbReference type="Proteomes" id="UP000243084">
    <property type="component" value="Unassembled WGS sequence"/>
</dbReference>
<name>A0A1I5XJD0_9GAMM</name>
<organism evidence="2 3">
    <name type="scientific">Geopseudomonas sagittaria</name>
    <dbReference type="NCBI Taxonomy" id="1135990"/>
    <lineage>
        <taxon>Bacteria</taxon>
        <taxon>Pseudomonadati</taxon>
        <taxon>Pseudomonadota</taxon>
        <taxon>Gammaproteobacteria</taxon>
        <taxon>Pseudomonadales</taxon>
        <taxon>Pseudomonadaceae</taxon>
        <taxon>Geopseudomonas</taxon>
    </lineage>
</organism>